<proteinExistence type="predicted"/>
<sequence>MIISGIEPSSIKGMSTSSKIIPTVPFCAIALQNLSPISGLFCCAMTILNIKIPFFDVLMILSTFPSSEIETIVE</sequence>
<name>A0AAU7YE73_9VIRU</name>
<evidence type="ECO:0000313" key="1">
    <source>
        <dbReference type="EMBL" id="XBY85702.1"/>
    </source>
</evidence>
<organism evidence="1">
    <name type="scientific">Iridovirus sp</name>
    <dbReference type="NCBI Taxonomy" id="135728"/>
    <lineage>
        <taxon>Viruses</taxon>
        <taxon>Varidnaviria</taxon>
        <taxon>Bamfordvirae</taxon>
        <taxon>Nucleocytoviricota</taxon>
        <taxon>Megaviricetes</taxon>
        <taxon>Pimascovirales</taxon>
        <taxon>Pimascovirales incertae sedis</taxon>
        <taxon>Iridoviridae</taxon>
        <taxon>Betairidovirinae</taxon>
        <taxon>Iridovirus</taxon>
    </lineage>
</organism>
<reference evidence="1" key="1">
    <citation type="submission" date="2024-05" db="EMBL/GenBank/DDBJ databases">
        <title>Complete genomes of an iridovirus, and two densoviruses identified in lab reared social spiders in California, USA.</title>
        <authorList>
            <person name="Millerwise S."/>
            <person name="Lund M.C."/>
            <person name="Schmidlin K."/>
            <person name="Kraberger S."/>
            <person name="Harrison J."/>
            <person name="Cease A."/>
            <person name="Pinter-Wollman N."/>
            <person name="Varsani A."/>
        </authorList>
    </citation>
    <scope>NUCLEOTIDE SEQUENCE</scope>
    <source>
        <strain evidence="1">SocP20</strain>
    </source>
</reference>
<accession>A0AAU7YE73</accession>
<protein>
    <submittedName>
        <fullName evidence="1">Uncharacterized protein</fullName>
    </submittedName>
</protein>
<dbReference type="EMBL" id="PP847201">
    <property type="protein sequence ID" value="XBY85702.1"/>
    <property type="molecule type" value="Genomic_DNA"/>
</dbReference>